<feature type="compositionally biased region" description="Basic and acidic residues" evidence="1">
    <location>
        <begin position="97"/>
        <end position="109"/>
    </location>
</feature>
<feature type="compositionally biased region" description="Polar residues" evidence="1">
    <location>
        <begin position="184"/>
        <end position="198"/>
    </location>
</feature>
<gene>
    <name evidence="2" type="ORF">DFH08DRAFT_816827</name>
</gene>
<feature type="compositionally biased region" description="Acidic residues" evidence="1">
    <location>
        <begin position="266"/>
        <end position="280"/>
    </location>
</feature>
<feature type="compositionally biased region" description="Polar residues" evidence="1">
    <location>
        <begin position="42"/>
        <end position="51"/>
    </location>
</feature>
<sequence length="710" mass="78856">MFGHQITPAEPRAVLVASLLLPTMPKGPPKRSTAPRGPNGMFLSTQSHPNTSGSSDESENLSSDSDNDIGPLELDSELEQDPDYTEDWERQPQPTTFEERRKMNEEKRARIAAKKRNAEIRSAEHRLAGPANPQQGKKRGPYGIGGTSARTIREKSKKLRDDFKNSTLRISHEELQRQLEAIKSQGSSENSGQKQQNIADMFGMAQKRPWAASILSEDDIPRASGISSSSGRSKRLKTAPVPEEEEESSSEDDIQVISGMSSAPVPEEEEESSSSDESEILDEIDISPEELESAARQKEGDAAVDSIAVADNIAEWVDTILEDAAPLETDQLQSLASDCLKAARKNKDYRSTVLLAALVDFYHWMPRMGRVYWDGHERKDVKQRRKAYLAELEAFESFRSEFAEPDMMEVMPELEENDIEHVVIVHDEATVHSNDYDGNHYWLKEGEQVLKKKGRGRLIMISAFLCEHYGLLTLTDDMVAENEKMAAELRLAITDSTTVIYPDNKAGGDAYWNLQQMIEQLIKAILIARRLFPKAIIYWVFDNSSAHGSLAPNALTATKMNVNPGGKVPEMHDTIIPADNPHGQGGKIQKMIFDAKLPDDHPYKQFEGLPKGMNIILAERGYTKDGKGKKLIGDCQACKAAKSRKPHLDGASTDEEGDMFGDDGNDTEEELDECPVDCCMRRLLSLQPDFAGEKSQLELVSASAALDVVL</sequence>
<dbReference type="AlphaFoldDB" id="A0AAD7EIS7"/>
<dbReference type="PANTHER" id="PTHR35871">
    <property type="entry name" value="EXPRESSED PROTEIN"/>
    <property type="match status" value="1"/>
</dbReference>
<evidence type="ECO:0000313" key="2">
    <source>
        <dbReference type="EMBL" id="KAJ7325750.1"/>
    </source>
</evidence>
<dbReference type="PANTHER" id="PTHR35871:SF1">
    <property type="entry name" value="CXC1-LIKE CYSTEINE CLUSTER ASSOCIATED WITH KDZ TRANSPOSASES DOMAIN-CONTAINING PROTEIN"/>
    <property type="match status" value="1"/>
</dbReference>
<evidence type="ECO:0000256" key="1">
    <source>
        <dbReference type="SAM" id="MobiDB-lite"/>
    </source>
</evidence>
<dbReference type="EMBL" id="JARIHO010000043">
    <property type="protein sequence ID" value="KAJ7325750.1"/>
    <property type="molecule type" value="Genomic_DNA"/>
</dbReference>
<feature type="compositionally biased region" description="Basic and acidic residues" evidence="1">
    <location>
        <begin position="116"/>
        <end position="127"/>
    </location>
</feature>
<feature type="compositionally biased region" description="Acidic residues" evidence="1">
    <location>
        <begin position="652"/>
        <end position="667"/>
    </location>
</feature>
<feature type="region of interest" description="Disordered" evidence="1">
    <location>
        <begin position="646"/>
        <end position="667"/>
    </location>
</feature>
<protein>
    <recommendedName>
        <fullName evidence="4">DDE-1 domain-containing protein</fullName>
    </recommendedName>
</protein>
<evidence type="ECO:0000313" key="3">
    <source>
        <dbReference type="Proteomes" id="UP001218218"/>
    </source>
</evidence>
<feature type="region of interest" description="Disordered" evidence="1">
    <location>
        <begin position="22"/>
        <end position="280"/>
    </location>
</feature>
<accession>A0AAD7EIS7</accession>
<keyword evidence="3" id="KW-1185">Reference proteome</keyword>
<feature type="compositionally biased region" description="Acidic residues" evidence="1">
    <location>
        <begin position="74"/>
        <end position="86"/>
    </location>
</feature>
<name>A0AAD7EIS7_9AGAR</name>
<feature type="compositionally biased region" description="Basic and acidic residues" evidence="1">
    <location>
        <begin position="151"/>
        <end position="177"/>
    </location>
</feature>
<comment type="caution">
    <text evidence="2">The sequence shown here is derived from an EMBL/GenBank/DDBJ whole genome shotgun (WGS) entry which is preliminary data.</text>
</comment>
<evidence type="ECO:0008006" key="4">
    <source>
        <dbReference type="Google" id="ProtNLM"/>
    </source>
</evidence>
<proteinExistence type="predicted"/>
<feature type="compositionally biased region" description="Acidic residues" evidence="1">
    <location>
        <begin position="242"/>
        <end position="254"/>
    </location>
</feature>
<organism evidence="2 3">
    <name type="scientific">Mycena albidolilacea</name>
    <dbReference type="NCBI Taxonomy" id="1033008"/>
    <lineage>
        <taxon>Eukaryota</taxon>
        <taxon>Fungi</taxon>
        <taxon>Dikarya</taxon>
        <taxon>Basidiomycota</taxon>
        <taxon>Agaricomycotina</taxon>
        <taxon>Agaricomycetes</taxon>
        <taxon>Agaricomycetidae</taxon>
        <taxon>Agaricales</taxon>
        <taxon>Marasmiineae</taxon>
        <taxon>Mycenaceae</taxon>
        <taxon>Mycena</taxon>
    </lineage>
</organism>
<feature type="compositionally biased region" description="Low complexity" evidence="1">
    <location>
        <begin position="52"/>
        <end position="64"/>
    </location>
</feature>
<reference evidence="2" key="1">
    <citation type="submission" date="2023-03" db="EMBL/GenBank/DDBJ databases">
        <title>Massive genome expansion in bonnet fungi (Mycena s.s.) driven by repeated elements and novel gene families across ecological guilds.</title>
        <authorList>
            <consortium name="Lawrence Berkeley National Laboratory"/>
            <person name="Harder C.B."/>
            <person name="Miyauchi S."/>
            <person name="Viragh M."/>
            <person name="Kuo A."/>
            <person name="Thoen E."/>
            <person name="Andreopoulos B."/>
            <person name="Lu D."/>
            <person name="Skrede I."/>
            <person name="Drula E."/>
            <person name="Henrissat B."/>
            <person name="Morin E."/>
            <person name="Kohler A."/>
            <person name="Barry K."/>
            <person name="LaButti K."/>
            <person name="Morin E."/>
            <person name="Salamov A."/>
            <person name="Lipzen A."/>
            <person name="Mereny Z."/>
            <person name="Hegedus B."/>
            <person name="Baldrian P."/>
            <person name="Stursova M."/>
            <person name="Weitz H."/>
            <person name="Taylor A."/>
            <person name="Grigoriev I.V."/>
            <person name="Nagy L.G."/>
            <person name="Martin F."/>
            <person name="Kauserud H."/>
        </authorList>
    </citation>
    <scope>NUCLEOTIDE SEQUENCE</scope>
    <source>
        <strain evidence="2">CBHHK002</strain>
    </source>
</reference>
<dbReference type="Proteomes" id="UP001218218">
    <property type="component" value="Unassembled WGS sequence"/>
</dbReference>